<protein>
    <submittedName>
        <fullName evidence="2">AbrB family transcriptional regulator</fullName>
    </submittedName>
</protein>
<name>A0A0P6WLH0_9BACI</name>
<dbReference type="Pfam" id="PF04014">
    <property type="entry name" value="MazE_antitoxin"/>
    <property type="match status" value="1"/>
</dbReference>
<dbReference type="InterPro" id="IPR037914">
    <property type="entry name" value="SpoVT-AbrB_sf"/>
</dbReference>
<dbReference type="Proteomes" id="UP000050398">
    <property type="component" value="Unassembled WGS sequence"/>
</dbReference>
<dbReference type="EMBL" id="LIXZ01000016">
    <property type="protein sequence ID" value="KPL58324.1"/>
    <property type="molecule type" value="Genomic_DNA"/>
</dbReference>
<sequence>MEQYERKVTKIGNSFGITLPTDLLKQVGLAQGDDVQVEVVEGKIVLRKKEQLTLPEGVDAEFMDILNDVIKEHDQAFKGLVDK</sequence>
<dbReference type="GO" id="GO:0003677">
    <property type="term" value="F:DNA binding"/>
    <property type="evidence" value="ECO:0007669"/>
    <property type="project" value="InterPro"/>
</dbReference>
<comment type="caution">
    <text evidence="2">The sequence shown here is derived from an EMBL/GenBank/DDBJ whole genome shotgun (WGS) entry which is preliminary data.</text>
</comment>
<evidence type="ECO:0000313" key="3">
    <source>
        <dbReference type="Proteomes" id="UP000050398"/>
    </source>
</evidence>
<evidence type="ECO:0000313" key="2">
    <source>
        <dbReference type="EMBL" id="KPL58324.1"/>
    </source>
</evidence>
<dbReference type="SMART" id="SM00966">
    <property type="entry name" value="SpoVT_AbrB"/>
    <property type="match status" value="1"/>
</dbReference>
<dbReference type="Gene3D" id="2.10.260.10">
    <property type="match status" value="1"/>
</dbReference>
<dbReference type="SUPFAM" id="SSF89447">
    <property type="entry name" value="AbrB/MazE/MraZ-like"/>
    <property type="match status" value="1"/>
</dbReference>
<dbReference type="InterPro" id="IPR007159">
    <property type="entry name" value="SpoVT-AbrB_dom"/>
</dbReference>
<dbReference type="OrthoDB" id="582905at2"/>
<dbReference type="RefSeq" id="WP_060673683.1">
    <property type="nucleotide sequence ID" value="NZ_JBCNGU010000022.1"/>
</dbReference>
<dbReference type="AlphaFoldDB" id="A0A0P6WLH0"/>
<accession>A0A0P6WLH0</accession>
<gene>
    <name evidence="2" type="ORF">AM506_17025</name>
</gene>
<feature type="domain" description="SpoVT-AbrB" evidence="1">
    <location>
        <begin position="9"/>
        <end position="54"/>
    </location>
</feature>
<proteinExistence type="predicted"/>
<reference evidence="2 3" key="1">
    <citation type="submission" date="2015-08" db="EMBL/GenBank/DDBJ databases">
        <title>Draft Genome Sequence of Bacillus vietnamensis UCD-SED5.</title>
        <authorList>
            <person name="Lee R.D."/>
            <person name="Jospin G."/>
            <person name="Lang J.M."/>
            <person name="Coil D.A."/>
            <person name="Eisen J.A."/>
        </authorList>
    </citation>
    <scope>NUCLEOTIDE SEQUENCE [LARGE SCALE GENOMIC DNA]</scope>
    <source>
        <strain evidence="2 3">UCD-SED5</strain>
    </source>
</reference>
<organism evidence="2 3">
    <name type="scientific">Rossellomorea vietnamensis</name>
    <dbReference type="NCBI Taxonomy" id="218284"/>
    <lineage>
        <taxon>Bacteria</taxon>
        <taxon>Bacillati</taxon>
        <taxon>Bacillota</taxon>
        <taxon>Bacilli</taxon>
        <taxon>Bacillales</taxon>
        <taxon>Bacillaceae</taxon>
        <taxon>Rossellomorea</taxon>
    </lineage>
</organism>
<evidence type="ECO:0000259" key="1">
    <source>
        <dbReference type="SMART" id="SM00966"/>
    </source>
</evidence>
<dbReference type="PATRIC" id="fig|218284.4.peg.1619"/>